<dbReference type="EMBL" id="JACGWL010000786">
    <property type="protein sequence ID" value="KAK4381915.1"/>
    <property type="molecule type" value="Genomic_DNA"/>
</dbReference>
<keyword evidence="9 18" id="KW-0378">Hydrolase</keyword>
<dbReference type="InterPro" id="IPR057670">
    <property type="entry name" value="SH3_retrovirus"/>
</dbReference>
<evidence type="ECO:0000313" key="23">
    <source>
        <dbReference type="Proteomes" id="UP001289374"/>
    </source>
</evidence>
<evidence type="ECO:0000256" key="4">
    <source>
        <dbReference type="ARBA" id="ARBA00022670"/>
    </source>
</evidence>
<keyword evidence="7" id="KW-0547">Nucleotide-binding</keyword>
<dbReference type="InterPro" id="IPR012334">
    <property type="entry name" value="Pectin_lyas_fold"/>
</dbReference>
<evidence type="ECO:0000256" key="20">
    <source>
        <dbReference type="SAM" id="MobiDB-lite"/>
    </source>
</evidence>
<organism evidence="22 23">
    <name type="scientific">Sesamum angolense</name>
    <dbReference type="NCBI Taxonomy" id="2727404"/>
    <lineage>
        <taxon>Eukaryota</taxon>
        <taxon>Viridiplantae</taxon>
        <taxon>Streptophyta</taxon>
        <taxon>Embryophyta</taxon>
        <taxon>Tracheophyta</taxon>
        <taxon>Spermatophyta</taxon>
        <taxon>Magnoliopsida</taxon>
        <taxon>eudicotyledons</taxon>
        <taxon>Gunneridae</taxon>
        <taxon>Pentapetalae</taxon>
        <taxon>asterids</taxon>
        <taxon>lamiids</taxon>
        <taxon>Lamiales</taxon>
        <taxon>Pedaliaceae</taxon>
        <taxon>Sesamum</taxon>
    </lineage>
</organism>
<dbReference type="GO" id="GO:0015074">
    <property type="term" value="P:DNA integration"/>
    <property type="evidence" value="ECO:0007669"/>
    <property type="project" value="UniProtKB-KW"/>
</dbReference>
<evidence type="ECO:0000256" key="10">
    <source>
        <dbReference type="ARBA" id="ARBA00022840"/>
    </source>
</evidence>
<evidence type="ECO:0000256" key="14">
    <source>
        <dbReference type="ARBA" id="ARBA00022932"/>
    </source>
</evidence>
<evidence type="ECO:0000256" key="8">
    <source>
        <dbReference type="ARBA" id="ARBA00022759"/>
    </source>
</evidence>
<dbReference type="SUPFAM" id="SSF51126">
    <property type="entry name" value="Pectin lyase-like"/>
    <property type="match status" value="1"/>
</dbReference>
<protein>
    <submittedName>
        <fullName evidence="22">Retrovirus-related Pol polyprotein from transposon TNT 1-94</fullName>
    </submittedName>
</protein>
<dbReference type="SUPFAM" id="SSF53098">
    <property type="entry name" value="Ribonuclease H-like"/>
    <property type="match status" value="1"/>
</dbReference>
<dbReference type="AlphaFoldDB" id="A0AAE1T4Y0"/>
<dbReference type="GO" id="GO:0006310">
    <property type="term" value="P:DNA recombination"/>
    <property type="evidence" value="ECO:0007669"/>
    <property type="project" value="UniProtKB-KW"/>
</dbReference>
<dbReference type="InterPro" id="IPR039537">
    <property type="entry name" value="Retrotran_Ty1/copia-like"/>
</dbReference>
<dbReference type="CDD" id="cd22249">
    <property type="entry name" value="UDM1_RNF168_RNF169-like"/>
    <property type="match status" value="1"/>
</dbReference>
<comment type="similarity">
    <text evidence="2 18">Belongs to the glycosyl hydrolase 28 family.</text>
</comment>
<gene>
    <name evidence="22" type="ORF">Sango_2921500</name>
</gene>
<dbReference type="Gene3D" id="3.30.420.10">
    <property type="entry name" value="Ribonuclease H-like superfamily/Ribonuclease H"/>
    <property type="match status" value="1"/>
</dbReference>
<dbReference type="Gene3D" id="2.160.20.10">
    <property type="entry name" value="Single-stranded right-handed beta-helix, Pectin lyase-like"/>
    <property type="match status" value="2"/>
</dbReference>
<accession>A0AAE1T4Y0</accession>
<dbReference type="GO" id="GO:0004519">
    <property type="term" value="F:endonuclease activity"/>
    <property type="evidence" value="ECO:0007669"/>
    <property type="project" value="UniProtKB-KW"/>
</dbReference>
<keyword evidence="4" id="KW-0645">Protease</keyword>
<keyword evidence="17 18" id="KW-0326">Glycosidase</keyword>
<dbReference type="GO" id="GO:0003676">
    <property type="term" value="F:nucleic acid binding"/>
    <property type="evidence" value="ECO:0007669"/>
    <property type="project" value="InterPro"/>
</dbReference>
<evidence type="ECO:0000256" key="7">
    <source>
        <dbReference type="ARBA" id="ARBA00022741"/>
    </source>
</evidence>
<keyword evidence="14" id="KW-0808">Transferase</keyword>
<reference evidence="22" key="1">
    <citation type="submission" date="2020-06" db="EMBL/GenBank/DDBJ databases">
        <authorList>
            <person name="Li T."/>
            <person name="Hu X."/>
            <person name="Zhang T."/>
            <person name="Song X."/>
            <person name="Zhang H."/>
            <person name="Dai N."/>
            <person name="Sheng W."/>
            <person name="Hou X."/>
            <person name="Wei L."/>
        </authorList>
    </citation>
    <scope>NUCLEOTIDE SEQUENCE</scope>
    <source>
        <strain evidence="22">K16</strain>
        <tissue evidence="22">Leaf</tissue>
    </source>
</reference>
<dbReference type="PANTHER" id="PTHR42648">
    <property type="entry name" value="TRANSPOSASE, PUTATIVE-RELATED"/>
    <property type="match status" value="1"/>
</dbReference>
<keyword evidence="12" id="KW-0229">DNA integration</keyword>
<feature type="coiled-coil region" evidence="19">
    <location>
        <begin position="243"/>
        <end position="270"/>
    </location>
</feature>
<evidence type="ECO:0000256" key="9">
    <source>
        <dbReference type="ARBA" id="ARBA00022801"/>
    </source>
</evidence>
<reference evidence="22" key="2">
    <citation type="journal article" date="2024" name="Plant">
        <title>Genomic evolution and insights into agronomic trait innovations of Sesamum species.</title>
        <authorList>
            <person name="Miao H."/>
            <person name="Wang L."/>
            <person name="Qu L."/>
            <person name="Liu H."/>
            <person name="Sun Y."/>
            <person name="Le M."/>
            <person name="Wang Q."/>
            <person name="Wei S."/>
            <person name="Zheng Y."/>
            <person name="Lin W."/>
            <person name="Duan Y."/>
            <person name="Cao H."/>
            <person name="Xiong S."/>
            <person name="Wang X."/>
            <person name="Wei L."/>
            <person name="Li C."/>
            <person name="Ma Q."/>
            <person name="Ju M."/>
            <person name="Zhao R."/>
            <person name="Li G."/>
            <person name="Mu C."/>
            <person name="Tian Q."/>
            <person name="Mei H."/>
            <person name="Zhang T."/>
            <person name="Gao T."/>
            <person name="Zhang H."/>
        </authorList>
    </citation>
    <scope>NUCLEOTIDE SEQUENCE</scope>
    <source>
        <strain evidence="22">K16</strain>
    </source>
</reference>
<dbReference type="InterPro" id="IPR001584">
    <property type="entry name" value="Integrase_cat-core"/>
</dbReference>
<dbReference type="InterPro" id="IPR000743">
    <property type="entry name" value="Glyco_hydro_28"/>
</dbReference>
<dbReference type="Pfam" id="PF00295">
    <property type="entry name" value="Glyco_hydro_28"/>
    <property type="match status" value="2"/>
</dbReference>
<dbReference type="InterPro" id="IPR012337">
    <property type="entry name" value="RNaseH-like_sf"/>
</dbReference>
<evidence type="ECO:0000256" key="17">
    <source>
        <dbReference type="ARBA" id="ARBA00023295"/>
    </source>
</evidence>
<dbReference type="Pfam" id="PF25597">
    <property type="entry name" value="SH3_retrovirus"/>
    <property type="match status" value="1"/>
</dbReference>
<keyword evidence="14" id="KW-0548">Nucleotidyltransferase</keyword>
<dbReference type="PANTHER" id="PTHR42648:SF11">
    <property type="entry name" value="TRANSPOSON TY4-P GAG-POL POLYPROTEIN"/>
    <property type="match status" value="1"/>
</dbReference>
<evidence type="ECO:0000256" key="6">
    <source>
        <dbReference type="ARBA" id="ARBA00022723"/>
    </source>
</evidence>
<evidence type="ECO:0000256" key="1">
    <source>
        <dbReference type="ARBA" id="ARBA00002180"/>
    </source>
</evidence>
<feature type="region of interest" description="Disordered" evidence="20">
    <location>
        <begin position="335"/>
        <end position="354"/>
    </location>
</feature>
<dbReference type="GO" id="GO:0004650">
    <property type="term" value="F:polygalacturonase activity"/>
    <property type="evidence" value="ECO:0007669"/>
    <property type="project" value="InterPro"/>
</dbReference>
<keyword evidence="23" id="KW-1185">Reference proteome</keyword>
<evidence type="ECO:0000256" key="12">
    <source>
        <dbReference type="ARBA" id="ARBA00022908"/>
    </source>
</evidence>
<evidence type="ECO:0000256" key="5">
    <source>
        <dbReference type="ARBA" id="ARBA00022722"/>
    </source>
</evidence>
<evidence type="ECO:0000256" key="2">
    <source>
        <dbReference type="ARBA" id="ARBA00008834"/>
    </source>
</evidence>
<keyword evidence="13" id="KW-0695">RNA-directed DNA polymerase</keyword>
<dbReference type="GO" id="GO:0005524">
    <property type="term" value="F:ATP binding"/>
    <property type="evidence" value="ECO:0007669"/>
    <property type="project" value="UniProtKB-KW"/>
</dbReference>
<evidence type="ECO:0000256" key="18">
    <source>
        <dbReference type="RuleBase" id="RU361169"/>
    </source>
</evidence>
<keyword evidence="11" id="KW-0460">Magnesium</keyword>
<dbReference type="InterPro" id="IPR025724">
    <property type="entry name" value="GAG-pre-integrase_dom"/>
</dbReference>
<dbReference type="InterPro" id="IPR054722">
    <property type="entry name" value="PolX-like_BBD"/>
</dbReference>
<keyword evidence="16" id="KW-0233">DNA recombination</keyword>
<dbReference type="InterPro" id="IPR036397">
    <property type="entry name" value="RNaseH_sf"/>
</dbReference>
<dbReference type="GO" id="GO:0003964">
    <property type="term" value="F:RNA-directed DNA polymerase activity"/>
    <property type="evidence" value="ECO:0007669"/>
    <property type="project" value="UniProtKB-KW"/>
</dbReference>
<comment type="caution">
    <text evidence="22">The sequence shown here is derived from an EMBL/GenBank/DDBJ whole genome shotgun (WGS) entry which is preliminary data.</text>
</comment>
<keyword evidence="5" id="KW-0540">Nuclease</keyword>
<keyword evidence="6" id="KW-0479">Metal-binding</keyword>
<evidence type="ECO:0000256" key="3">
    <source>
        <dbReference type="ARBA" id="ARBA00022612"/>
    </source>
</evidence>
<keyword evidence="19" id="KW-0175">Coiled coil</keyword>
<evidence type="ECO:0000313" key="22">
    <source>
        <dbReference type="EMBL" id="KAK4381915.1"/>
    </source>
</evidence>
<keyword evidence="15" id="KW-0917">Virion maturation</keyword>
<dbReference type="GO" id="GO:0006508">
    <property type="term" value="P:proteolysis"/>
    <property type="evidence" value="ECO:0007669"/>
    <property type="project" value="UniProtKB-KW"/>
</dbReference>
<name>A0AAE1T4Y0_9LAMI</name>
<dbReference type="GO" id="GO:0005975">
    <property type="term" value="P:carbohydrate metabolic process"/>
    <property type="evidence" value="ECO:0007669"/>
    <property type="project" value="InterPro"/>
</dbReference>
<comment type="function">
    <text evidence="1">The aspartyl protease (PR) mediates the proteolytic cleavages of the Gag and Gag-Pol polyproteins after assembly of the VLP.</text>
</comment>
<proteinExistence type="inferred from homology"/>
<evidence type="ECO:0000259" key="21">
    <source>
        <dbReference type="PROSITE" id="PS50994"/>
    </source>
</evidence>
<evidence type="ECO:0000256" key="11">
    <source>
        <dbReference type="ARBA" id="ARBA00022842"/>
    </source>
</evidence>
<evidence type="ECO:0000256" key="19">
    <source>
        <dbReference type="SAM" id="Coils"/>
    </source>
</evidence>
<dbReference type="InterPro" id="IPR011050">
    <property type="entry name" value="Pectin_lyase_fold/virulence"/>
</dbReference>
<feature type="domain" description="Integrase catalytic" evidence="21">
    <location>
        <begin position="556"/>
        <end position="733"/>
    </location>
</feature>
<evidence type="ECO:0000256" key="16">
    <source>
        <dbReference type="ARBA" id="ARBA00023172"/>
    </source>
</evidence>
<keyword evidence="14" id="KW-0239">DNA-directed DNA polymerase</keyword>
<keyword evidence="8" id="KW-0255">Endonuclease</keyword>
<dbReference type="Pfam" id="PF00665">
    <property type="entry name" value="rve"/>
    <property type="match status" value="1"/>
</dbReference>
<dbReference type="Proteomes" id="UP001289374">
    <property type="component" value="Unassembled WGS sequence"/>
</dbReference>
<evidence type="ECO:0000256" key="13">
    <source>
        <dbReference type="ARBA" id="ARBA00022918"/>
    </source>
</evidence>
<dbReference type="Pfam" id="PF13976">
    <property type="entry name" value="gag_pre-integrs"/>
    <property type="match status" value="1"/>
</dbReference>
<dbReference type="Pfam" id="PF22936">
    <property type="entry name" value="Pol_BBD"/>
    <property type="match status" value="1"/>
</dbReference>
<sequence length="824" mass="93059">MGGFGLSLRGNRGFLNAWKGACATDGGVVVPLGTFFVSGATFEGPCNGETFFRTKGTLTASSDPSLDQDYWILFDEIDRLTIFGNGMFYGNGESAWPHNQCDKTLGCKKPPTGISIGSLGKYNNEEDVVGITVKNCTFSDTDNGLRVKTWAPSSMPVTVSTVTFTDINVYNLENPIIIDQYYCPHSSCSRKRFPLTLPKMPNHEGSGKDLFALRTSISREFIDHVRDINSPKQVWDTLERLFSKKNTARLQFLENELTMIKQEAEKISEARLRRFLIRGLQKEYNPYVTSVQGWEKQPSVEELESLLSNQEALAKQMAKNFNFEQDVVLFSRGKMNDSERDANEKKRSRTKLSRANVACEDNDGNNESDQLNWEQCFTTEVVEESDSANIGSTSNQAQINYANYKDEWIIDSGCSHHVTEGAVKIDADETSVKLDDVYHVPGLKKNLISVSQITNSGKYVLFGPNDVKVLDNVKNVAADVIISGERKGSLFVISVGEAYIKKTSQTDSAATWHARLGHVGYQMLQQISSKRLLDGLPTLKNVHEDVVCQGCQYGKSHHLPFKMSSNRRTTSLELIHTDLMGPTRTPSCSHNHYVMVLVDDYSRYTWTYFLKEKNEALSKFVEFRNKVEKELGQKVKCLRSDNGGEFMSADFFQYCDNNGIQRQMTCPNTPQQNGVAERKLAHLISTSLSWLHDKNLPRELWAEAIECACYVINRLPPWPGKEKAPFEILYGVKPNVNYFRVFGSICYVHVPKNNRTKLDAKAKKCIFVGYDTCRKEWRCMDPTTKKSITSRDVVFDEISSWKTVDELPKVAALPDNSEKQIYQN</sequence>
<dbReference type="GO" id="GO:0003887">
    <property type="term" value="F:DNA-directed DNA polymerase activity"/>
    <property type="evidence" value="ECO:0007669"/>
    <property type="project" value="UniProtKB-KW"/>
</dbReference>
<keyword evidence="3" id="KW-1188">Viral release from host cell</keyword>
<keyword evidence="10" id="KW-0067">ATP-binding</keyword>
<evidence type="ECO:0000256" key="15">
    <source>
        <dbReference type="ARBA" id="ARBA00023113"/>
    </source>
</evidence>
<feature type="compositionally biased region" description="Basic and acidic residues" evidence="20">
    <location>
        <begin position="335"/>
        <end position="345"/>
    </location>
</feature>
<dbReference type="PROSITE" id="PS50994">
    <property type="entry name" value="INTEGRASE"/>
    <property type="match status" value="1"/>
</dbReference>
<dbReference type="GO" id="GO:0046872">
    <property type="term" value="F:metal ion binding"/>
    <property type="evidence" value="ECO:0007669"/>
    <property type="project" value="UniProtKB-KW"/>
</dbReference>
<dbReference type="GO" id="GO:0008233">
    <property type="term" value="F:peptidase activity"/>
    <property type="evidence" value="ECO:0007669"/>
    <property type="project" value="UniProtKB-KW"/>
</dbReference>